<evidence type="ECO:0000256" key="5">
    <source>
        <dbReference type="ARBA" id="ARBA00023180"/>
    </source>
</evidence>
<reference evidence="9" key="1">
    <citation type="submission" date="2021-01" db="UniProtKB">
        <authorList>
            <consortium name="EnsemblMetazoa"/>
        </authorList>
    </citation>
    <scope>IDENTIFICATION</scope>
</reference>
<evidence type="ECO:0000256" key="2">
    <source>
        <dbReference type="ARBA" id="ARBA00022729"/>
    </source>
</evidence>
<dbReference type="PANTHER" id="PTHR23301">
    <property type="entry name" value="CHITIN BINDING PERITROPHIN-A"/>
    <property type="match status" value="1"/>
</dbReference>
<dbReference type="Proteomes" id="UP000594260">
    <property type="component" value="Unplaced"/>
</dbReference>
<dbReference type="PROSITE" id="PS50940">
    <property type="entry name" value="CHIT_BIND_II"/>
    <property type="match status" value="2"/>
</dbReference>
<keyword evidence="4" id="KW-1015">Disulfide bond</keyword>
<keyword evidence="10" id="KW-1185">Reference proteome</keyword>
<keyword evidence="5" id="KW-0325">Glycoprotein</keyword>
<feature type="domain" description="Chitin-binding type-2" evidence="8">
    <location>
        <begin position="90"/>
        <end position="149"/>
    </location>
</feature>
<dbReference type="InterPro" id="IPR036508">
    <property type="entry name" value="Chitin-bd_dom_sf"/>
</dbReference>
<dbReference type="OMA" id="DYPRVCQ"/>
<dbReference type="OrthoDB" id="439917at2759"/>
<evidence type="ECO:0000256" key="6">
    <source>
        <dbReference type="SAM" id="MobiDB-lite"/>
    </source>
</evidence>
<dbReference type="SMART" id="SM00494">
    <property type="entry name" value="ChtBD2"/>
    <property type="match status" value="2"/>
</dbReference>
<feature type="compositionally biased region" description="Low complexity" evidence="6">
    <location>
        <begin position="184"/>
        <end position="196"/>
    </location>
</feature>
<keyword evidence="1" id="KW-0147">Chitin-binding</keyword>
<feature type="domain" description="Chitin-binding type-2" evidence="8">
    <location>
        <begin position="21"/>
        <end position="80"/>
    </location>
</feature>
<dbReference type="KEGG" id="vde:111255574"/>
<feature type="chain" id="PRO_5029779170" description="Chitin-binding type-2 domain-containing protein" evidence="7">
    <location>
        <begin position="19"/>
        <end position="202"/>
    </location>
</feature>
<dbReference type="GO" id="GO:0008061">
    <property type="term" value="F:chitin binding"/>
    <property type="evidence" value="ECO:0007669"/>
    <property type="project" value="UniProtKB-KW"/>
</dbReference>
<evidence type="ECO:0000313" key="9">
    <source>
        <dbReference type="EnsemblMetazoa" id="XP_022673407"/>
    </source>
</evidence>
<evidence type="ECO:0000313" key="10">
    <source>
        <dbReference type="Proteomes" id="UP000594260"/>
    </source>
</evidence>
<dbReference type="InParanoid" id="A0A7M7KZW1"/>
<protein>
    <recommendedName>
        <fullName evidence="8">Chitin-binding type-2 domain-containing protein</fullName>
    </recommendedName>
</protein>
<dbReference type="Gene3D" id="2.170.140.10">
    <property type="entry name" value="Chitin binding domain"/>
    <property type="match status" value="2"/>
</dbReference>
<dbReference type="RefSeq" id="XP_022673407.1">
    <property type="nucleotide sequence ID" value="XM_022817672.1"/>
</dbReference>
<evidence type="ECO:0000256" key="4">
    <source>
        <dbReference type="ARBA" id="ARBA00023157"/>
    </source>
</evidence>
<accession>A0A7M7KZW1</accession>
<evidence type="ECO:0000256" key="1">
    <source>
        <dbReference type="ARBA" id="ARBA00022669"/>
    </source>
</evidence>
<dbReference type="PANTHER" id="PTHR23301:SF107">
    <property type="entry name" value="LD20793P"/>
    <property type="match status" value="1"/>
</dbReference>
<keyword evidence="2 7" id="KW-0732">Signal</keyword>
<dbReference type="GO" id="GO:0005576">
    <property type="term" value="C:extracellular region"/>
    <property type="evidence" value="ECO:0007669"/>
    <property type="project" value="InterPro"/>
</dbReference>
<evidence type="ECO:0000256" key="7">
    <source>
        <dbReference type="SAM" id="SignalP"/>
    </source>
</evidence>
<dbReference type="AlphaFoldDB" id="A0A7M7KZW1"/>
<feature type="region of interest" description="Disordered" evidence="6">
    <location>
        <begin position="155"/>
        <end position="202"/>
    </location>
</feature>
<dbReference type="InterPro" id="IPR051940">
    <property type="entry name" value="Chitin_bind-dev_reg"/>
</dbReference>
<dbReference type="SUPFAM" id="SSF57625">
    <property type="entry name" value="Invertebrate chitin-binding proteins"/>
    <property type="match status" value="2"/>
</dbReference>
<dbReference type="Pfam" id="PF01607">
    <property type="entry name" value="CBM_14"/>
    <property type="match status" value="2"/>
</dbReference>
<dbReference type="EnsemblMetazoa" id="XM_022817672">
    <property type="protein sequence ID" value="XP_022673407"/>
    <property type="gene ID" value="LOC111255574"/>
</dbReference>
<feature type="compositionally biased region" description="Acidic residues" evidence="6">
    <location>
        <begin position="164"/>
        <end position="173"/>
    </location>
</feature>
<evidence type="ECO:0000259" key="8">
    <source>
        <dbReference type="PROSITE" id="PS50940"/>
    </source>
</evidence>
<feature type="signal peptide" evidence="7">
    <location>
        <begin position="1"/>
        <end position="18"/>
    </location>
</feature>
<dbReference type="InterPro" id="IPR002557">
    <property type="entry name" value="Chitin-bd_dom"/>
</dbReference>
<organism evidence="9 10">
    <name type="scientific">Varroa destructor</name>
    <name type="common">Honeybee mite</name>
    <dbReference type="NCBI Taxonomy" id="109461"/>
    <lineage>
        <taxon>Eukaryota</taxon>
        <taxon>Metazoa</taxon>
        <taxon>Ecdysozoa</taxon>
        <taxon>Arthropoda</taxon>
        <taxon>Chelicerata</taxon>
        <taxon>Arachnida</taxon>
        <taxon>Acari</taxon>
        <taxon>Parasitiformes</taxon>
        <taxon>Mesostigmata</taxon>
        <taxon>Gamasina</taxon>
        <taxon>Dermanyssoidea</taxon>
        <taxon>Varroidae</taxon>
        <taxon>Varroa</taxon>
    </lineage>
</organism>
<evidence type="ECO:0000256" key="3">
    <source>
        <dbReference type="ARBA" id="ARBA00022737"/>
    </source>
</evidence>
<proteinExistence type="predicted"/>
<dbReference type="GeneID" id="111255574"/>
<sequence>MLPVLVPLVAALASSALGQAGFKCPTKNGYYPDKEQCDMYYECRHGVPKPKLCDDGMAFIWTNNPLYAKCDVITNVDCSERPYLQQAKTSPHCPRANGYYRHEKWPQICDEFYQCDKGKVKVLKCQPGLAFDPESAGCQWAAKVKGCEHLANKLPKPPGHAENQYEDDYEDDAQQLARPGQSVPQQQQQQQQPPQQAIRRPQ</sequence>
<name>A0A7M7KZW1_VARDE</name>
<keyword evidence="3" id="KW-0677">Repeat</keyword>